<comment type="similarity">
    <text evidence="2">Belongs to the HIBADH-related family. 3-hydroxyisobutyrate dehydrogenase subfamily.</text>
</comment>
<feature type="active site" evidence="8">
    <location>
        <position position="169"/>
    </location>
</feature>
<dbReference type="Gene3D" id="1.10.1040.10">
    <property type="entry name" value="N-(1-d-carboxylethyl)-l-norvaline Dehydrogenase, domain 2"/>
    <property type="match status" value="1"/>
</dbReference>
<dbReference type="InterPro" id="IPR015815">
    <property type="entry name" value="HIBADH-related"/>
</dbReference>
<dbReference type="Proteomes" id="UP000887565">
    <property type="component" value="Unplaced"/>
</dbReference>
<evidence type="ECO:0000256" key="4">
    <source>
        <dbReference type="ARBA" id="ARBA00022456"/>
    </source>
</evidence>
<accession>A0A915K3L3</accession>
<comment type="catalytic activity">
    <reaction evidence="7 9">
        <text>3-hydroxy-2-methylpropanoate + NAD(+) = 2-methyl-3-oxopropanoate + NADH + H(+)</text>
        <dbReference type="Rhea" id="RHEA:17681"/>
        <dbReference type="ChEBI" id="CHEBI:11805"/>
        <dbReference type="ChEBI" id="CHEBI:15378"/>
        <dbReference type="ChEBI" id="CHEBI:57540"/>
        <dbReference type="ChEBI" id="CHEBI:57700"/>
        <dbReference type="ChEBI" id="CHEBI:57945"/>
        <dbReference type="EC" id="1.1.1.31"/>
    </reaction>
</comment>
<dbReference type="WBParaSite" id="nRc.2.0.1.t32802-RA">
    <property type="protein sequence ID" value="nRc.2.0.1.t32802-RA"/>
    <property type="gene ID" value="nRc.2.0.1.g32802"/>
</dbReference>
<name>A0A915K3L3_ROMCU</name>
<evidence type="ECO:0000256" key="9">
    <source>
        <dbReference type="RuleBase" id="RU910714"/>
    </source>
</evidence>
<dbReference type="InterPro" id="IPR002204">
    <property type="entry name" value="3-OH-isobutyrate_DH-rel_CS"/>
</dbReference>
<evidence type="ECO:0000256" key="5">
    <source>
        <dbReference type="ARBA" id="ARBA00023002"/>
    </source>
</evidence>
<dbReference type="InterPro" id="IPR008927">
    <property type="entry name" value="6-PGluconate_DH-like_C_sf"/>
</dbReference>
<dbReference type="Pfam" id="PF14833">
    <property type="entry name" value="NAD_binding_11"/>
    <property type="match status" value="1"/>
</dbReference>
<evidence type="ECO:0000256" key="1">
    <source>
        <dbReference type="ARBA" id="ARBA00005109"/>
    </source>
</evidence>
<keyword evidence="12" id="KW-1185">Reference proteome</keyword>
<dbReference type="Gene3D" id="3.40.50.720">
    <property type="entry name" value="NAD(P)-binding Rossmann-like Domain"/>
    <property type="match status" value="1"/>
</dbReference>
<comment type="pathway">
    <text evidence="1 9">Amino-acid degradation; L-valine degradation.</text>
</comment>
<dbReference type="GO" id="GO:0050661">
    <property type="term" value="F:NADP binding"/>
    <property type="evidence" value="ECO:0007669"/>
    <property type="project" value="InterPro"/>
</dbReference>
<dbReference type="PIRSF" id="PIRSF000103">
    <property type="entry name" value="HIBADH"/>
    <property type="match status" value="1"/>
</dbReference>
<dbReference type="InterPro" id="IPR029154">
    <property type="entry name" value="HIBADH-like_NADP-bd"/>
</dbReference>
<dbReference type="EC" id="1.1.1.31" evidence="3 9"/>
<dbReference type="GO" id="GO:0051287">
    <property type="term" value="F:NAD binding"/>
    <property type="evidence" value="ECO:0007669"/>
    <property type="project" value="InterPro"/>
</dbReference>
<dbReference type="GO" id="GO:0008442">
    <property type="term" value="F:3-hydroxyisobutyrate dehydrogenase activity"/>
    <property type="evidence" value="ECO:0007669"/>
    <property type="project" value="UniProtKB-EC"/>
</dbReference>
<evidence type="ECO:0000259" key="10">
    <source>
        <dbReference type="Pfam" id="PF03446"/>
    </source>
</evidence>
<dbReference type="NCBIfam" id="TIGR01692">
    <property type="entry name" value="HIBADH"/>
    <property type="match status" value="1"/>
</dbReference>
<evidence type="ECO:0000313" key="12">
    <source>
        <dbReference type="Proteomes" id="UP000887565"/>
    </source>
</evidence>
<dbReference type="SUPFAM" id="SSF51735">
    <property type="entry name" value="NAD(P)-binding Rossmann-fold domains"/>
    <property type="match status" value="1"/>
</dbReference>
<evidence type="ECO:0000313" key="13">
    <source>
        <dbReference type="WBParaSite" id="nRc.2.0.1.t32802-RA"/>
    </source>
</evidence>
<keyword evidence="4 9" id="KW-0101">Branched-chain amino acid catabolism</keyword>
<proteinExistence type="inferred from homology"/>
<dbReference type="PANTHER" id="PTHR22981:SF7">
    <property type="entry name" value="3-HYDROXYISOBUTYRATE DEHYDROGENASE, MITOCHONDRIAL"/>
    <property type="match status" value="1"/>
</dbReference>
<keyword evidence="5 9" id="KW-0560">Oxidoreductase</keyword>
<evidence type="ECO:0000256" key="7">
    <source>
        <dbReference type="ARBA" id="ARBA00049197"/>
    </source>
</evidence>
<dbReference type="InterPro" id="IPR006115">
    <property type="entry name" value="6PGDH_NADP-bd"/>
</dbReference>
<dbReference type="FunFam" id="1.10.1040.10:FF:000006">
    <property type="entry name" value="3-hydroxyisobutyrate dehydrogenase"/>
    <property type="match status" value="1"/>
</dbReference>
<organism evidence="12 13">
    <name type="scientific">Romanomermis culicivorax</name>
    <name type="common">Nematode worm</name>
    <dbReference type="NCBI Taxonomy" id="13658"/>
    <lineage>
        <taxon>Eukaryota</taxon>
        <taxon>Metazoa</taxon>
        <taxon>Ecdysozoa</taxon>
        <taxon>Nematoda</taxon>
        <taxon>Enoplea</taxon>
        <taxon>Dorylaimia</taxon>
        <taxon>Mermithida</taxon>
        <taxon>Mermithoidea</taxon>
        <taxon>Mermithidae</taxon>
        <taxon>Romanomermis</taxon>
    </lineage>
</organism>
<reference evidence="13" key="1">
    <citation type="submission" date="2022-11" db="UniProtKB">
        <authorList>
            <consortium name="WormBaseParasite"/>
        </authorList>
    </citation>
    <scope>IDENTIFICATION</scope>
</reference>
<dbReference type="SUPFAM" id="SSF48179">
    <property type="entry name" value="6-phosphogluconate dehydrogenase C-terminal domain-like"/>
    <property type="match status" value="1"/>
</dbReference>
<dbReference type="AlphaFoldDB" id="A0A915K3L3"/>
<feature type="domain" description="3-hydroxyisobutyrate dehydrogenase-like NAD-binding" evidence="11">
    <location>
        <begin position="163"/>
        <end position="289"/>
    </location>
</feature>
<evidence type="ECO:0000256" key="2">
    <source>
        <dbReference type="ARBA" id="ARBA00006013"/>
    </source>
</evidence>
<evidence type="ECO:0000256" key="8">
    <source>
        <dbReference type="PIRSR" id="PIRSR000103-1"/>
    </source>
</evidence>
<evidence type="ECO:0000259" key="11">
    <source>
        <dbReference type="Pfam" id="PF14833"/>
    </source>
</evidence>
<dbReference type="OMA" id="MGKKVWH"/>
<dbReference type="GO" id="GO:0005739">
    <property type="term" value="C:mitochondrion"/>
    <property type="evidence" value="ECO:0007669"/>
    <property type="project" value="TreeGrafter"/>
</dbReference>
<keyword evidence="6 9" id="KW-0520">NAD</keyword>
<dbReference type="PANTHER" id="PTHR22981">
    <property type="entry name" value="3-HYDROXYISOBUTYRATE DEHYDROGENASE-RELATED"/>
    <property type="match status" value="1"/>
</dbReference>
<evidence type="ECO:0000256" key="3">
    <source>
        <dbReference type="ARBA" id="ARBA00012991"/>
    </source>
</evidence>
<dbReference type="InterPro" id="IPR036291">
    <property type="entry name" value="NAD(P)-bd_dom_sf"/>
</dbReference>
<protein>
    <recommendedName>
        <fullName evidence="3 9">3-hydroxyisobutyrate dehydrogenase</fullName>
        <shortName evidence="9">HIBADH</shortName>
        <ecNumber evidence="3 9">1.1.1.31</ecNumber>
    </recommendedName>
</protein>
<sequence>MIGFIGLGNMGKHMAQNLAKAGQKLVIYDRLPAVMDAIKGEHVKKANSAAEVAEASDYVVTMIPTGKHVLEVFNGPKGILEGAKPKTLCMDSSTIEPSVAKEVYKSCKAKKVNFLDTPVSGGVGGAENATLTFMVGGDKADFDRSVPVLKCMGKNIFHCGAVGNGQAAKICNNMLLAITMIGTSETLNLGRKLGLDLKLLTDIINTSSGRNWSCDTYNPAPNIKPGCIASKNYEGGFQTTLMTKDLGLAQSVATSTMSPIPLGSLCHQIYRIMLAKPEYQTKDFAAVYKF</sequence>
<dbReference type="InterPro" id="IPR013328">
    <property type="entry name" value="6PGD_dom2"/>
</dbReference>
<dbReference type="GO" id="GO:0006574">
    <property type="term" value="P:L-valine catabolic process"/>
    <property type="evidence" value="ECO:0007669"/>
    <property type="project" value="TreeGrafter"/>
</dbReference>
<feature type="domain" description="6-phosphogluconate dehydrogenase NADP-binding" evidence="10">
    <location>
        <begin position="2"/>
        <end position="160"/>
    </location>
</feature>
<dbReference type="InterPro" id="IPR011548">
    <property type="entry name" value="HIBADH"/>
</dbReference>
<evidence type="ECO:0000256" key="6">
    <source>
        <dbReference type="ARBA" id="ARBA00023027"/>
    </source>
</evidence>
<dbReference type="PROSITE" id="PS00895">
    <property type="entry name" value="3_HYDROXYISOBUT_DH"/>
    <property type="match status" value="1"/>
</dbReference>
<dbReference type="Pfam" id="PF03446">
    <property type="entry name" value="NAD_binding_2"/>
    <property type="match status" value="1"/>
</dbReference>